<dbReference type="EMBL" id="LAZR01024249">
    <property type="protein sequence ID" value="KKL75785.1"/>
    <property type="molecule type" value="Genomic_DNA"/>
</dbReference>
<evidence type="ECO:0000313" key="2">
    <source>
        <dbReference type="EMBL" id="KKL75785.1"/>
    </source>
</evidence>
<proteinExistence type="predicted"/>
<dbReference type="AlphaFoldDB" id="A0A0F9H2G0"/>
<comment type="caution">
    <text evidence="2">The sequence shown here is derived from an EMBL/GenBank/DDBJ whole genome shotgun (WGS) entry which is preliminary data.</text>
</comment>
<sequence>MILILILGWLAFTILLVLLTDWLMDGPIKEWLKE</sequence>
<evidence type="ECO:0000256" key="1">
    <source>
        <dbReference type="SAM" id="Phobius"/>
    </source>
</evidence>
<keyword evidence="1" id="KW-0812">Transmembrane</keyword>
<keyword evidence="1" id="KW-1133">Transmembrane helix</keyword>
<reference evidence="2" key="1">
    <citation type="journal article" date="2015" name="Nature">
        <title>Complex archaea that bridge the gap between prokaryotes and eukaryotes.</title>
        <authorList>
            <person name="Spang A."/>
            <person name="Saw J.H."/>
            <person name="Jorgensen S.L."/>
            <person name="Zaremba-Niedzwiedzka K."/>
            <person name="Martijn J."/>
            <person name="Lind A.E."/>
            <person name="van Eijk R."/>
            <person name="Schleper C."/>
            <person name="Guy L."/>
            <person name="Ettema T.J."/>
        </authorList>
    </citation>
    <scope>NUCLEOTIDE SEQUENCE</scope>
</reference>
<name>A0A0F9H2G0_9ZZZZ</name>
<gene>
    <name evidence="2" type="ORF">LCGC14_2051400</name>
</gene>
<organism evidence="2">
    <name type="scientific">marine sediment metagenome</name>
    <dbReference type="NCBI Taxonomy" id="412755"/>
    <lineage>
        <taxon>unclassified sequences</taxon>
        <taxon>metagenomes</taxon>
        <taxon>ecological metagenomes</taxon>
    </lineage>
</organism>
<keyword evidence="1" id="KW-0472">Membrane</keyword>
<accession>A0A0F9H2G0</accession>
<protein>
    <submittedName>
        <fullName evidence="2">Uncharacterized protein</fullName>
    </submittedName>
</protein>
<feature type="transmembrane region" description="Helical" evidence="1">
    <location>
        <begin position="6"/>
        <end position="24"/>
    </location>
</feature>